<dbReference type="AlphaFoldDB" id="A0AAU7VJI3"/>
<dbReference type="GO" id="GO:0009236">
    <property type="term" value="P:cobalamin biosynthetic process"/>
    <property type="evidence" value="ECO:0007669"/>
    <property type="project" value="InterPro"/>
</dbReference>
<gene>
    <name evidence="5" type="ORF">PRVXT_002221</name>
</gene>
<protein>
    <submittedName>
        <fullName evidence="5">Cobalamin adenosyltransferase</fullName>
    </submittedName>
</protein>
<reference evidence="5" key="2">
    <citation type="submission" date="2024-06" db="EMBL/GenBank/DDBJ databases">
        <authorList>
            <person name="Petrova K.O."/>
            <person name="Toshchakov S.V."/>
            <person name="Boltjanskaja Y.V."/>
            <person name="Kevbrin V."/>
        </authorList>
    </citation>
    <scope>NUCLEOTIDE SEQUENCE</scope>
    <source>
        <strain evidence="5">Z-910T</strain>
    </source>
</reference>
<dbReference type="PIRSF" id="PIRSF012294">
    <property type="entry name" value="ATR_EutT"/>
    <property type="match status" value="1"/>
</dbReference>
<evidence type="ECO:0000313" key="5">
    <source>
        <dbReference type="EMBL" id="XBX74194.1"/>
    </source>
</evidence>
<dbReference type="InterPro" id="IPR009194">
    <property type="entry name" value="AdoTrfase_EutT"/>
</dbReference>
<dbReference type="RefSeq" id="WP_350342952.1">
    <property type="nucleotide sequence ID" value="NZ_CP158367.1"/>
</dbReference>
<evidence type="ECO:0000256" key="2">
    <source>
        <dbReference type="ARBA" id="ARBA00022741"/>
    </source>
</evidence>
<dbReference type="SUPFAM" id="SSF89028">
    <property type="entry name" value="Cobalamin adenosyltransferase-like"/>
    <property type="match status" value="1"/>
</dbReference>
<keyword evidence="3" id="KW-0067">ATP-binding</keyword>
<dbReference type="Pfam" id="PF01923">
    <property type="entry name" value="Cob_adeno_trans"/>
    <property type="match status" value="1"/>
</dbReference>
<proteinExistence type="predicted"/>
<dbReference type="GO" id="GO:0006580">
    <property type="term" value="P:ethanolamine metabolic process"/>
    <property type="evidence" value="ECO:0007669"/>
    <property type="project" value="InterPro"/>
</dbReference>
<organism evidence="5">
    <name type="scientific">Proteinivorax tanatarense</name>
    <dbReference type="NCBI Taxonomy" id="1260629"/>
    <lineage>
        <taxon>Bacteria</taxon>
        <taxon>Bacillati</taxon>
        <taxon>Bacillota</taxon>
        <taxon>Clostridia</taxon>
        <taxon>Eubacteriales</taxon>
        <taxon>Proteinivoracaceae</taxon>
        <taxon>Proteinivorax</taxon>
    </lineage>
</organism>
<dbReference type="GO" id="GO:0008817">
    <property type="term" value="F:corrinoid adenosyltransferase activity"/>
    <property type="evidence" value="ECO:0007669"/>
    <property type="project" value="InterPro"/>
</dbReference>
<dbReference type="EMBL" id="CP158367">
    <property type="protein sequence ID" value="XBX74194.1"/>
    <property type="molecule type" value="Genomic_DNA"/>
</dbReference>
<dbReference type="Gene3D" id="1.20.1200.10">
    <property type="entry name" value="Cobalamin adenosyltransferase-like"/>
    <property type="match status" value="1"/>
</dbReference>
<accession>A0AAU7VJI3</accession>
<reference evidence="5" key="1">
    <citation type="journal article" date="2013" name="Extremophiles">
        <title>Proteinivorax tanatarense gen. nov., sp. nov., an anaerobic, haloalkaliphilic, proteolytic bacterium isolated from a decaying algal bloom, and proposal of Proteinivoraceae fam. nov.</title>
        <authorList>
            <person name="Kevbrin V."/>
            <person name="Boltyanskaya Y."/>
            <person name="Zhilina T."/>
            <person name="Kolganova T."/>
            <person name="Lavrentjeva E."/>
            <person name="Kuznetsov B."/>
        </authorList>
    </citation>
    <scope>NUCLEOTIDE SEQUENCE</scope>
    <source>
        <strain evidence="5">Z-910T</strain>
    </source>
</reference>
<keyword evidence="1" id="KW-0808">Transferase</keyword>
<name>A0AAU7VJI3_9FIRM</name>
<keyword evidence="2" id="KW-0547">Nucleotide-binding</keyword>
<evidence type="ECO:0000256" key="1">
    <source>
        <dbReference type="ARBA" id="ARBA00022679"/>
    </source>
</evidence>
<dbReference type="InterPro" id="IPR036451">
    <property type="entry name" value="CblAdoTrfase-like_sf"/>
</dbReference>
<evidence type="ECO:0000256" key="3">
    <source>
        <dbReference type="ARBA" id="ARBA00022840"/>
    </source>
</evidence>
<dbReference type="InterPro" id="IPR016030">
    <property type="entry name" value="CblAdoTrfase-like"/>
</dbReference>
<sequence>MKVLTETRLREEFKNKFPKKYLINSKVMVTPSAQEFIKQKKIELIYEDSQKNSEQKQETIEQHNIDKTDMTEKRPKYKDYYHGGSFQEKPEYMTQLYGNVLVRKDDLRIQLRGKLDSFQAEILKVQVDLMKAKEEKVVKDLDEILKLTREILRAEVLEEPLQSLNILGMDEECLRKASHNPKKYLGVDHIFPNHTMGEVLVKLNGLRSFSREVEILGVQAFASTEGYVQRKDILQALNRLSSGLYILMGRWLGNFYH</sequence>
<dbReference type="GO" id="GO:0005524">
    <property type="term" value="F:ATP binding"/>
    <property type="evidence" value="ECO:0007669"/>
    <property type="project" value="UniProtKB-KW"/>
</dbReference>
<evidence type="ECO:0000259" key="4">
    <source>
        <dbReference type="Pfam" id="PF01923"/>
    </source>
</evidence>
<feature type="domain" description="Cobalamin adenosyltransferase-like" evidence="4">
    <location>
        <begin position="90"/>
        <end position="248"/>
    </location>
</feature>